<sequence length="340" mass="37622">MKQIVKYIAGCSMLLIAALQGSAQDLHFSQYFNSPLTTNPANTGFIPDGNYRIGINYRDQWASIPVPYKTMSAFGDFQLFRDRLEYGWVGVGGVILRDVAGTGNLTSTKVYGSVAYHQLLGQSSLLSLGFNVGSASKRVDVTKLTFGDQWNGKFFDAQVPTAEPFDQTKVSYFDMQVGMNYAYFPTENIYINAGVSVQHINKPRETFYASDNQISRRGIVFLNASLKVSDKVILNPSAYYSRQANSNETVFGGNAAYNLSGDGDKQLYGGLYYRMHDAAVFLVGYQLSNVKLMFSYDVTTSSIAQANNRRGAYEIGIVYTGIYPNRSFSNAKRAALCPSF</sequence>
<organism evidence="2 3">
    <name type="scientific">Chitinophaga oryziterrae</name>
    <dbReference type="NCBI Taxonomy" id="1031224"/>
    <lineage>
        <taxon>Bacteria</taxon>
        <taxon>Pseudomonadati</taxon>
        <taxon>Bacteroidota</taxon>
        <taxon>Chitinophagia</taxon>
        <taxon>Chitinophagales</taxon>
        <taxon>Chitinophagaceae</taxon>
        <taxon>Chitinophaga</taxon>
    </lineage>
</organism>
<evidence type="ECO:0000256" key="1">
    <source>
        <dbReference type="SAM" id="SignalP"/>
    </source>
</evidence>
<gene>
    <name evidence="2" type="ORF">GO495_01930</name>
</gene>
<proteinExistence type="predicted"/>
<protein>
    <submittedName>
        <fullName evidence="2">Type IX secretion system membrane protein PorP/SprF</fullName>
    </submittedName>
</protein>
<dbReference type="AlphaFoldDB" id="A0A6N8J3J3"/>
<evidence type="ECO:0000313" key="3">
    <source>
        <dbReference type="Proteomes" id="UP000468388"/>
    </source>
</evidence>
<accession>A0A6N8J3J3</accession>
<dbReference type="EMBL" id="WRXO01000001">
    <property type="protein sequence ID" value="MVT39331.1"/>
    <property type="molecule type" value="Genomic_DNA"/>
</dbReference>
<dbReference type="Proteomes" id="UP000468388">
    <property type="component" value="Unassembled WGS sequence"/>
</dbReference>
<dbReference type="InterPro" id="IPR019861">
    <property type="entry name" value="PorP/SprF_Bacteroidetes"/>
</dbReference>
<dbReference type="RefSeq" id="WP_157298015.1">
    <property type="nucleotide sequence ID" value="NZ_BAAAZB010000005.1"/>
</dbReference>
<name>A0A6N8J3J3_9BACT</name>
<feature type="chain" id="PRO_5026763881" evidence="1">
    <location>
        <begin position="24"/>
        <end position="340"/>
    </location>
</feature>
<comment type="caution">
    <text evidence="2">The sequence shown here is derived from an EMBL/GenBank/DDBJ whole genome shotgun (WGS) entry which is preliminary data.</text>
</comment>
<dbReference type="OrthoDB" id="1186563at2"/>
<dbReference type="NCBIfam" id="TIGR03519">
    <property type="entry name" value="T9SS_PorP_fam"/>
    <property type="match status" value="1"/>
</dbReference>
<reference evidence="2 3" key="1">
    <citation type="submission" date="2019-12" db="EMBL/GenBank/DDBJ databases">
        <title>The draft genomic sequence of strain Chitinophaga oryziterrae JCM 16595.</title>
        <authorList>
            <person name="Zhang X."/>
        </authorList>
    </citation>
    <scope>NUCLEOTIDE SEQUENCE [LARGE SCALE GENOMIC DNA]</scope>
    <source>
        <strain evidence="2 3">JCM 16595</strain>
    </source>
</reference>
<evidence type="ECO:0000313" key="2">
    <source>
        <dbReference type="EMBL" id="MVT39331.1"/>
    </source>
</evidence>
<feature type="signal peptide" evidence="1">
    <location>
        <begin position="1"/>
        <end position="23"/>
    </location>
</feature>
<keyword evidence="1" id="KW-0732">Signal</keyword>
<keyword evidence="3" id="KW-1185">Reference proteome</keyword>
<dbReference type="Pfam" id="PF11751">
    <property type="entry name" value="PorP_SprF"/>
    <property type="match status" value="1"/>
</dbReference>